<dbReference type="GO" id="GO:0005737">
    <property type="term" value="C:cytoplasm"/>
    <property type="evidence" value="ECO:0007669"/>
    <property type="project" value="UniProtKB-SubCell"/>
</dbReference>
<proteinExistence type="inferred from homology"/>
<dbReference type="Proteomes" id="UP000318294">
    <property type="component" value="Unassembled WGS sequence"/>
</dbReference>
<dbReference type="CDD" id="cd09749">
    <property type="entry name" value="Cmr5_III-B"/>
    <property type="match status" value="1"/>
</dbReference>
<gene>
    <name evidence="6" type="ORF">Tchar_02449</name>
</gene>
<dbReference type="InterPro" id="IPR023101">
    <property type="entry name" value="AF1862-like_dom_sf"/>
</dbReference>
<keyword evidence="3" id="KW-0963">Cytoplasm</keyword>
<dbReference type="OrthoDB" id="7063129at2"/>
<dbReference type="SUPFAM" id="SSF158568">
    <property type="entry name" value="AF1862-like"/>
    <property type="match status" value="1"/>
</dbReference>
<organism evidence="6 7">
    <name type="scientific">Tepidimonas charontis</name>
    <dbReference type="NCBI Taxonomy" id="2267262"/>
    <lineage>
        <taxon>Bacteria</taxon>
        <taxon>Pseudomonadati</taxon>
        <taxon>Pseudomonadota</taxon>
        <taxon>Betaproteobacteria</taxon>
        <taxon>Burkholderiales</taxon>
        <taxon>Tepidimonas</taxon>
    </lineage>
</organism>
<keyword evidence="4" id="KW-0051">Antiviral defense</keyword>
<dbReference type="RefSeq" id="WP_144329302.1">
    <property type="nucleotide sequence ID" value="NZ_VJON01000055.1"/>
</dbReference>
<dbReference type="AlphaFoldDB" id="A0A554X3R1"/>
<dbReference type="InterPro" id="IPR010160">
    <property type="entry name" value="CRISPR-assoc_prot_Cmr5"/>
</dbReference>
<comment type="caution">
    <text evidence="6">The sequence shown here is derived from an EMBL/GenBank/DDBJ whole genome shotgun (WGS) entry which is preliminary data.</text>
</comment>
<evidence type="ECO:0000256" key="3">
    <source>
        <dbReference type="ARBA" id="ARBA00022490"/>
    </source>
</evidence>
<comment type="subcellular location">
    <subcellularLocation>
        <location evidence="1">Cytoplasm</location>
    </subcellularLocation>
</comment>
<dbReference type="Gene3D" id="1.10.520.30">
    <property type="entry name" value="AF1862-like domain"/>
    <property type="match status" value="1"/>
</dbReference>
<dbReference type="EMBL" id="VJON01000055">
    <property type="protein sequence ID" value="TSE30396.1"/>
    <property type="molecule type" value="Genomic_DNA"/>
</dbReference>
<sequence>MRQTLDQQRAQYAWEQVSQVAPNLIKDYTREAKGAPALIMGSGLMQTLAFFQAKGKNQHLALLSHLCRWLGRTLGGTAVTDRERFPPEAAANFATVMAALHTAPSSLYLRATDEALALLRWIRQFADARKSMEG</sequence>
<evidence type="ECO:0000256" key="2">
    <source>
        <dbReference type="ARBA" id="ARBA00006161"/>
    </source>
</evidence>
<name>A0A554X3R1_9BURK</name>
<evidence type="ECO:0000256" key="4">
    <source>
        <dbReference type="ARBA" id="ARBA00023118"/>
    </source>
</evidence>
<comment type="similarity">
    <text evidence="2">Belongs to the CRISPR system Cmr5 family.</text>
</comment>
<evidence type="ECO:0000313" key="7">
    <source>
        <dbReference type="Proteomes" id="UP000318294"/>
    </source>
</evidence>
<evidence type="ECO:0000256" key="1">
    <source>
        <dbReference type="ARBA" id="ARBA00004496"/>
    </source>
</evidence>
<protein>
    <recommendedName>
        <fullName evidence="5">CRISPR type III-B/RAMP module-associated protein Cmr5</fullName>
    </recommendedName>
</protein>
<reference evidence="6 7" key="1">
    <citation type="submission" date="2019-07" db="EMBL/GenBank/DDBJ databases">
        <title>Tepidimonas charontis SPSP-6 draft genome.</title>
        <authorList>
            <person name="Da Costa M.S."/>
            <person name="Froufe H.J.C."/>
            <person name="Egas C."/>
            <person name="Albuquerque L."/>
        </authorList>
    </citation>
    <scope>NUCLEOTIDE SEQUENCE [LARGE SCALE GENOMIC DNA]</scope>
    <source>
        <strain evidence="6 7">SPSP-6</strain>
    </source>
</reference>
<evidence type="ECO:0000256" key="5">
    <source>
        <dbReference type="ARBA" id="ARBA00030001"/>
    </source>
</evidence>
<accession>A0A554X3R1</accession>
<dbReference type="Pfam" id="PF09701">
    <property type="entry name" value="Cas_Cmr5"/>
    <property type="match status" value="1"/>
</dbReference>
<dbReference type="GO" id="GO:0051607">
    <property type="term" value="P:defense response to virus"/>
    <property type="evidence" value="ECO:0007669"/>
    <property type="project" value="UniProtKB-KW"/>
</dbReference>
<dbReference type="NCBIfam" id="TIGR01881">
    <property type="entry name" value="cas_Cmr5"/>
    <property type="match status" value="1"/>
</dbReference>
<keyword evidence="7" id="KW-1185">Reference proteome</keyword>
<evidence type="ECO:0000313" key="6">
    <source>
        <dbReference type="EMBL" id="TSE30396.1"/>
    </source>
</evidence>